<keyword evidence="2" id="KW-1185">Reference proteome</keyword>
<protein>
    <submittedName>
        <fullName evidence="1">Uncharacterized protein</fullName>
    </submittedName>
</protein>
<dbReference type="Proteomes" id="UP000625551">
    <property type="component" value="Unassembled WGS sequence"/>
</dbReference>
<evidence type="ECO:0000313" key="1">
    <source>
        <dbReference type="EMBL" id="MBD1397680.1"/>
    </source>
</evidence>
<comment type="caution">
    <text evidence="1">The sequence shown here is derived from an EMBL/GenBank/DDBJ whole genome shotgun (WGS) entry which is preliminary data.</text>
</comment>
<gene>
    <name evidence="1" type="ORF">H9Q13_10935</name>
</gene>
<dbReference type="EMBL" id="JACXAJ010000004">
    <property type="protein sequence ID" value="MBD1397680.1"/>
    <property type="molecule type" value="Genomic_DNA"/>
</dbReference>
<sequence length="101" mass="11667">MKIYDSFVDLIDKAVLPLKKENPDWQRLDGGVGGNRSPFAYFRHNEKVWRVNSDTRFAPLLKAKHAIDSGQNPFKPVKNRLELIPELASKPKHIYVYLYGV</sequence>
<name>A0ABR7XHA5_9BACT</name>
<reference evidence="1 2" key="1">
    <citation type="submission" date="2020-09" db="EMBL/GenBank/DDBJ databases">
        <title>Genome sequencing and assembly of Pontibacter sp.</title>
        <authorList>
            <person name="Chhetri G."/>
        </authorList>
    </citation>
    <scope>NUCLEOTIDE SEQUENCE [LARGE SCALE GENOMIC DNA]</scope>
    <source>
        <strain evidence="1 2">JH31</strain>
    </source>
</reference>
<dbReference type="RefSeq" id="WP_191183831.1">
    <property type="nucleotide sequence ID" value="NZ_JACXAJ010000004.1"/>
</dbReference>
<organism evidence="1 2">
    <name type="scientific">Pontibacter aquaedesilientis</name>
    <dbReference type="NCBI Taxonomy" id="2766980"/>
    <lineage>
        <taxon>Bacteria</taxon>
        <taxon>Pseudomonadati</taxon>
        <taxon>Bacteroidota</taxon>
        <taxon>Cytophagia</taxon>
        <taxon>Cytophagales</taxon>
        <taxon>Hymenobacteraceae</taxon>
        <taxon>Pontibacter</taxon>
    </lineage>
</organism>
<evidence type="ECO:0000313" key="2">
    <source>
        <dbReference type="Proteomes" id="UP000625551"/>
    </source>
</evidence>
<proteinExistence type="predicted"/>
<accession>A0ABR7XHA5</accession>